<dbReference type="Gene3D" id="2.40.160.20">
    <property type="match status" value="1"/>
</dbReference>
<dbReference type="SUPFAM" id="SSF56925">
    <property type="entry name" value="OMPA-like"/>
    <property type="match status" value="1"/>
</dbReference>
<feature type="domain" description="Outer membrane protein beta-barrel" evidence="2">
    <location>
        <begin position="48"/>
        <end position="245"/>
    </location>
</feature>
<evidence type="ECO:0000313" key="3">
    <source>
        <dbReference type="EMBL" id="KKN85605.1"/>
    </source>
</evidence>
<protein>
    <recommendedName>
        <fullName evidence="2">Outer membrane protein beta-barrel domain-containing protein</fullName>
    </recommendedName>
</protein>
<accession>A0A0F9TX42</accession>
<reference evidence="3" key="1">
    <citation type="journal article" date="2015" name="Nature">
        <title>Complex archaea that bridge the gap between prokaryotes and eukaryotes.</title>
        <authorList>
            <person name="Spang A."/>
            <person name="Saw J.H."/>
            <person name="Jorgensen S.L."/>
            <person name="Zaremba-Niedzwiedzka K."/>
            <person name="Martijn J."/>
            <person name="Lind A.E."/>
            <person name="van Eijk R."/>
            <person name="Schleper C."/>
            <person name="Guy L."/>
            <person name="Ettema T.J."/>
        </authorList>
    </citation>
    <scope>NUCLEOTIDE SEQUENCE</scope>
</reference>
<evidence type="ECO:0000259" key="2">
    <source>
        <dbReference type="Pfam" id="PF13505"/>
    </source>
</evidence>
<dbReference type="InterPro" id="IPR027385">
    <property type="entry name" value="Beta-barrel_OMP"/>
</dbReference>
<name>A0A0F9TX42_9ZZZZ</name>
<organism evidence="3">
    <name type="scientific">marine sediment metagenome</name>
    <dbReference type="NCBI Taxonomy" id="412755"/>
    <lineage>
        <taxon>unclassified sequences</taxon>
        <taxon>metagenomes</taxon>
        <taxon>ecological metagenomes</taxon>
    </lineage>
</organism>
<proteinExistence type="predicted"/>
<dbReference type="AlphaFoldDB" id="A0A0F9TX42"/>
<dbReference type="EMBL" id="LAZR01000157">
    <property type="protein sequence ID" value="KKN85605.1"/>
    <property type="molecule type" value="Genomic_DNA"/>
</dbReference>
<comment type="caution">
    <text evidence="3">The sequence shown here is derived from an EMBL/GenBank/DDBJ whole genome shotgun (WGS) entry which is preliminary data.</text>
</comment>
<dbReference type="Pfam" id="PF13505">
    <property type="entry name" value="OMP_b-brl"/>
    <property type="match status" value="1"/>
</dbReference>
<gene>
    <name evidence="3" type="ORF">LCGC14_0277330</name>
</gene>
<sequence length="248" mass="26986">MTITRTLIASVLALGTTIPAAQAADLPPIYAEPIYQDVPELVPVEIGNGWYLRGDVSYDFDSDVSVAGSSRAEMKFENGYDLGAGFGYRFTDFFRADVTARYSKFDVNFGPVATYNPYVLSSDAETWELMANAYVDLGTFIGFTPYLGAGAGAVQVDYGINCTSGTNDCATVTGASYADTKDWRFAYSLMAGVAYDVTQNVAIDIGYRYLNVEAGDLFGLQGNGIDYALRDDGFDRHTIQAGIRYSLW</sequence>
<dbReference type="InterPro" id="IPR011250">
    <property type="entry name" value="OMP/PagP_B-barrel"/>
</dbReference>
<keyword evidence="1" id="KW-0732">Signal</keyword>
<evidence type="ECO:0000256" key="1">
    <source>
        <dbReference type="ARBA" id="ARBA00022729"/>
    </source>
</evidence>